<evidence type="ECO:0000313" key="2">
    <source>
        <dbReference type="EMBL" id="TGZ52520.1"/>
    </source>
</evidence>
<evidence type="ECO:0000256" key="1">
    <source>
        <dbReference type="SAM" id="SignalP"/>
    </source>
</evidence>
<dbReference type="EMBL" id="SJOL01010001">
    <property type="protein sequence ID" value="TGZ52520.1"/>
    <property type="molecule type" value="Genomic_DNA"/>
</dbReference>
<name>A0A4S2KS13_OPIFE</name>
<proteinExistence type="predicted"/>
<accession>A0A4S2KS13</accession>
<reference evidence="2 3" key="1">
    <citation type="journal article" date="2019" name="BMC Genomics">
        <title>New insights from Opisthorchis felineus genome: update on genomics of the epidemiologically important liver flukes.</title>
        <authorList>
            <person name="Ershov N.I."/>
            <person name="Mordvinov V.A."/>
            <person name="Prokhortchouk E.B."/>
            <person name="Pakharukova M.Y."/>
            <person name="Gunbin K.V."/>
            <person name="Ustyantsev K."/>
            <person name="Genaev M.A."/>
            <person name="Blinov A.G."/>
            <person name="Mazur A."/>
            <person name="Boulygina E."/>
            <person name="Tsygankova S."/>
            <person name="Khrameeva E."/>
            <person name="Chekanov N."/>
            <person name="Fan G."/>
            <person name="Xiao A."/>
            <person name="Zhang H."/>
            <person name="Xu X."/>
            <person name="Yang H."/>
            <person name="Solovyev V."/>
            <person name="Lee S.M."/>
            <person name="Liu X."/>
            <person name="Afonnikov D.A."/>
            <person name="Skryabin K.G."/>
        </authorList>
    </citation>
    <scope>NUCLEOTIDE SEQUENCE [LARGE SCALE GENOMIC DNA]</scope>
    <source>
        <strain evidence="2">AK-0245</strain>
        <tissue evidence="2">Whole organism</tissue>
    </source>
</reference>
<comment type="caution">
    <text evidence="2">The sequence shown here is derived from an EMBL/GenBank/DDBJ whole genome shotgun (WGS) entry which is preliminary data.</text>
</comment>
<dbReference type="OrthoDB" id="6319282at2759"/>
<gene>
    <name evidence="2" type="ORF">CRM22_010598</name>
</gene>
<feature type="signal peptide" evidence="1">
    <location>
        <begin position="1"/>
        <end position="19"/>
    </location>
</feature>
<feature type="chain" id="PRO_5020361761" evidence="1">
    <location>
        <begin position="20"/>
        <end position="108"/>
    </location>
</feature>
<evidence type="ECO:0000313" key="3">
    <source>
        <dbReference type="Proteomes" id="UP000308267"/>
    </source>
</evidence>
<sequence>MRLVIETVIILGILGSILARSIPQYDLCMDLCGEDPHEDDIAEVANVDACRDKCNEEETNRCLSEHFQNNEEQQKCWMAGRQRCASRCGDDVDCILTCEFNYPPIGDL</sequence>
<protein>
    <submittedName>
        <fullName evidence="2">Uncharacterized protein</fullName>
    </submittedName>
</protein>
<dbReference type="Proteomes" id="UP000308267">
    <property type="component" value="Unassembled WGS sequence"/>
</dbReference>
<organism evidence="2 3">
    <name type="scientific">Opisthorchis felineus</name>
    <dbReference type="NCBI Taxonomy" id="147828"/>
    <lineage>
        <taxon>Eukaryota</taxon>
        <taxon>Metazoa</taxon>
        <taxon>Spiralia</taxon>
        <taxon>Lophotrochozoa</taxon>
        <taxon>Platyhelminthes</taxon>
        <taxon>Trematoda</taxon>
        <taxon>Digenea</taxon>
        <taxon>Opisthorchiida</taxon>
        <taxon>Opisthorchiata</taxon>
        <taxon>Opisthorchiidae</taxon>
        <taxon>Opisthorchis</taxon>
    </lineage>
</organism>
<dbReference type="AlphaFoldDB" id="A0A4S2KS13"/>
<keyword evidence="1" id="KW-0732">Signal</keyword>
<keyword evidence="3" id="KW-1185">Reference proteome</keyword>